<protein>
    <submittedName>
        <fullName evidence="3">SDR family oxidoreductase</fullName>
    </submittedName>
</protein>
<reference evidence="3 4" key="1">
    <citation type="submission" date="2019-11" db="EMBL/GenBank/DDBJ databases">
        <authorList>
            <person name="Jiang L.-Q."/>
        </authorList>
    </citation>
    <scope>NUCLEOTIDE SEQUENCE [LARGE SCALE GENOMIC DNA]</scope>
    <source>
        <strain evidence="3 4">YIM 132087</strain>
    </source>
</reference>
<dbReference type="InterPro" id="IPR020904">
    <property type="entry name" value="Sc_DH/Rdtase_CS"/>
</dbReference>
<organism evidence="3 4">
    <name type="scientific">Nakamurella alba</name>
    <dbReference type="NCBI Taxonomy" id="2665158"/>
    <lineage>
        <taxon>Bacteria</taxon>
        <taxon>Bacillati</taxon>
        <taxon>Actinomycetota</taxon>
        <taxon>Actinomycetes</taxon>
        <taxon>Nakamurellales</taxon>
        <taxon>Nakamurellaceae</taxon>
        <taxon>Nakamurella</taxon>
    </lineage>
</organism>
<dbReference type="PANTHER" id="PTHR43639:SF1">
    <property type="entry name" value="SHORT-CHAIN DEHYDROGENASE_REDUCTASE FAMILY PROTEIN"/>
    <property type="match status" value="1"/>
</dbReference>
<dbReference type="SUPFAM" id="SSF51735">
    <property type="entry name" value="NAD(P)-binding Rossmann-fold domains"/>
    <property type="match status" value="1"/>
</dbReference>
<dbReference type="PRINTS" id="PR00081">
    <property type="entry name" value="GDHRDH"/>
</dbReference>
<comment type="similarity">
    <text evidence="1">Belongs to the short-chain dehydrogenases/reductases (SDR) family.</text>
</comment>
<dbReference type="GO" id="GO:0016491">
    <property type="term" value="F:oxidoreductase activity"/>
    <property type="evidence" value="ECO:0007669"/>
    <property type="project" value="UniProtKB-KW"/>
</dbReference>
<dbReference type="EMBL" id="WLYK01000007">
    <property type="protein sequence ID" value="MTD15736.1"/>
    <property type="molecule type" value="Genomic_DNA"/>
</dbReference>
<gene>
    <name evidence="3" type="ORF">GIS00_17520</name>
</gene>
<dbReference type="AlphaFoldDB" id="A0A7K1FNL7"/>
<dbReference type="RefSeq" id="WP_154769760.1">
    <property type="nucleotide sequence ID" value="NZ_WLYK01000007.1"/>
</dbReference>
<dbReference type="FunFam" id="3.40.50.720:FF:000084">
    <property type="entry name" value="Short-chain dehydrogenase reductase"/>
    <property type="match status" value="1"/>
</dbReference>
<sequence>MRGVLVTGASKGIGRAIAVAFAAAGDRVAVHYGGDHGGAATTLAALAGDGHVMVQGDLTDPDRIADLAAEADAAVGGIDVLVNNAAAAPSVGTAHPIDTASYGDWRRSWREMVEVNLFGAADLTFCVARRMIERGVPGRIVNVGSRGAFRGEPDFPAYGASKAALHAFGQSIAISLAPHGISVTSVAPGFVSTERQQAKLTGPAGDGLRGQSPFGRVGTPEEIAAAVHYLASPDAAWASGAVLDLNGASYLRT</sequence>
<dbReference type="CDD" id="cd05233">
    <property type="entry name" value="SDR_c"/>
    <property type="match status" value="1"/>
</dbReference>
<accession>A0A7K1FNL7</accession>
<evidence type="ECO:0000256" key="1">
    <source>
        <dbReference type="ARBA" id="ARBA00006484"/>
    </source>
</evidence>
<proteinExistence type="inferred from homology"/>
<keyword evidence="4" id="KW-1185">Reference proteome</keyword>
<dbReference type="Gene3D" id="3.40.50.720">
    <property type="entry name" value="NAD(P)-binding Rossmann-like Domain"/>
    <property type="match status" value="1"/>
</dbReference>
<keyword evidence="2" id="KW-0560">Oxidoreductase</keyword>
<evidence type="ECO:0000256" key="2">
    <source>
        <dbReference type="ARBA" id="ARBA00023002"/>
    </source>
</evidence>
<comment type="caution">
    <text evidence="3">The sequence shown here is derived from an EMBL/GenBank/DDBJ whole genome shotgun (WGS) entry which is preliminary data.</text>
</comment>
<evidence type="ECO:0000313" key="4">
    <source>
        <dbReference type="Proteomes" id="UP000460221"/>
    </source>
</evidence>
<dbReference type="Pfam" id="PF13561">
    <property type="entry name" value="adh_short_C2"/>
    <property type="match status" value="1"/>
</dbReference>
<dbReference type="InterPro" id="IPR002347">
    <property type="entry name" value="SDR_fam"/>
</dbReference>
<dbReference type="Proteomes" id="UP000460221">
    <property type="component" value="Unassembled WGS sequence"/>
</dbReference>
<evidence type="ECO:0000313" key="3">
    <source>
        <dbReference type="EMBL" id="MTD15736.1"/>
    </source>
</evidence>
<dbReference type="PRINTS" id="PR00080">
    <property type="entry name" value="SDRFAMILY"/>
</dbReference>
<dbReference type="PANTHER" id="PTHR43639">
    <property type="entry name" value="OXIDOREDUCTASE, SHORT-CHAIN DEHYDROGENASE/REDUCTASE FAMILY (AFU_ORTHOLOGUE AFUA_5G02870)"/>
    <property type="match status" value="1"/>
</dbReference>
<name>A0A7K1FNL7_9ACTN</name>
<dbReference type="PROSITE" id="PS00061">
    <property type="entry name" value="ADH_SHORT"/>
    <property type="match status" value="1"/>
</dbReference>
<dbReference type="InterPro" id="IPR036291">
    <property type="entry name" value="NAD(P)-bd_dom_sf"/>
</dbReference>